<dbReference type="PANTHER" id="PTHR44259">
    <property type="entry name" value="OS07G0183000 PROTEIN-RELATED"/>
    <property type="match status" value="1"/>
</dbReference>
<dbReference type="Pfam" id="PF03478">
    <property type="entry name" value="Beta-prop_KIB1-4"/>
    <property type="match status" value="1"/>
</dbReference>
<dbReference type="InterPro" id="IPR050942">
    <property type="entry name" value="F-box_BR-signaling"/>
</dbReference>
<dbReference type="PANTHER" id="PTHR44259:SF114">
    <property type="entry name" value="OS06G0707300 PROTEIN"/>
    <property type="match status" value="1"/>
</dbReference>
<organism evidence="2 3">
    <name type="scientific">Carex littledalei</name>
    <dbReference type="NCBI Taxonomy" id="544730"/>
    <lineage>
        <taxon>Eukaryota</taxon>
        <taxon>Viridiplantae</taxon>
        <taxon>Streptophyta</taxon>
        <taxon>Embryophyta</taxon>
        <taxon>Tracheophyta</taxon>
        <taxon>Spermatophyta</taxon>
        <taxon>Magnoliopsida</taxon>
        <taxon>Liliopsida</taxon>
        <taxon>Poales</taxon>
        <taxon>Cyperaceae</taxon>
        <taxon>Cyperoideae</taxon>
        <taxon>Cariceae</taxon>
        <taxon>Carex</taxon>
        <taxon>Carex subgen. Euthyceras</taxon>
    </lineage>
</organism>
<evidence type="ECO:0000259" key="1">
    <source>
        <dbReference type="Pfam" id="PF03478"/>
    </source>
</evidence>
<dbReference type="OrthoDB" id="616438at2759"/>
<feature type="domain" description="KIB1-4 beta-propeller" evidence="1">
    <location>
        <begin position="10"/>
        <end position="264"/>
    </location>
</feature>
<evidence type="ECO:0000313" key="3">
    <source>
        <dbReference type="Proteomes" id="UP000623129"/>
    </source>
</evidence>
<protein>
    <submittedName>
        <fullName evidence="2">F-box protein SKIP23-like protein</fullName>
    </submittedName>
</protein>
<evidence type="ECO:0000313" key="2">
    <source>
        <dbReference type="EMBL" id="KAF3331353.1"/>
    </source>
</evidence>
<dbReference type="EMBL" id="SWLB01000012">
    <property type="protein sequence ID" value="KAF3331353.1"/>
    <property type="molecule type" value="Genomic_DNA"/>
</dbReference>
<dbReference type="InterPro" id="IPR005174">
    <property type="entry name" value="KIB1-4_b-propeller"/>
</dbReference>
<accession>A0A833R0Q1</accession>
<keyword evidence="3" id="KW-1185">Reference proteome</keyword>
<comment type="caution">
    <text evidence="2">The sequence shown here is derived from an EMBL/GenBank/DDBJ whole genome shotgun (WGS) entry which is preliminary data.</text>
</comment>
<sequence>MNGEIASDNIFMPEAANKFVCGSSWGWLVLEGTDSRQVSLLNPFTRRVIRLPSLDTFTCEPDVPVKGFNYIHKAILSTNPTISEKDCIILAIVGRKRKLSYCKIGDKKWRNIDCCFGKFCDVIYYNGKCYAITDYGYLVSCDLIDTNFTKTIFLAPPIDSLYPRRKHLVMASGRLLLLYKTRNDRFKFHLLNKCSPSALNHEWQYNWVEKNSIGDQLLFIGNNGSFSLPAQSNSSRANCIYFTENAFGWVESNHDDNRSFGMYDIAKEKFNNGEARNEVFRSFWMIPSPW</sequence>
<name>A0A833R0Q1_9POAL</name>
<reference evidence="2" key="1">
    <citation type="submission" date="2020-01" db="EMBL/GenBank/DDBJ databases">
        <title>Genome sequence of Kobresia littledalei, the first chromosome-level genome in the family Cyperaceae.</title>
        <authorList>
            <person name="Qu G."/>
        </authorList>
    </citation>
    <scope>NUCLEOTIDE SEQUENCE</scope>
    <source>
        <strain evidence="2">C.B.Clarke</strain>
        <tissue evidence="2">Leaf</tissue>
    </source>
</reference>
<dbReference type="Proteomes" id="UP000623129">
    <property type="component" value="Unassembled WGS sequence"/>
</dbReference>
<gene>
    <name evidence="2" type="ORF">FCM35_KLT02759</name>
</gene>
<dbReference type="AlphaFoldDB" id="A0A833R0Q1"/>
<proteinExistence type="predicted"/>